<dbReference type="EnsemblMetazoa" id="MESCA008341-RA">
    <property type="protein sequence ID" value="MESCA008341-PA"/>
    <property type="gene ID" value="MESCA008341"/>
</dbReference>
<dbReference type="Proteomes" id="UP000015102">
    <property type="component" value="Unassembled WGS sequence"/>
</dbReference>
<dbReference type="AlphaFoldDB" id="T1GX03"/>
<protein>
    <recommendedName>
        <fullName evidence="1">MD-2-related lipid-recognition domain-containing protein</fullName>
    </recommendedName>
</protein>
<accession>T1GX03</accession>
<sequence>MDYAYCPLDPTEDVTYLFKFFIMETYPEIPVKIEIYLVNQDKDIVTCFTCPIKVVSGNAAGETVNIFILAENFFHLDVALRCDFRTQLLLDAKIAPCKV</sequence>
<keyword evidence="3" id="KW-1185">Reference proteome</keyword>
<reference evidence="3" key="1">
    <citation type="submission" date="2013-02" db="EMBL/GenBank/DDBJ databases">
        <authorList>
            <person name="Hughes D."/>
        </authorList>
    </citation>
    <scope>NUCLEOTIDE SEQUENCE</scope>
    <source>
        <strain>Durham</strain>
        <strain evidence="3">NC isolate 2 -- Noor lab</strain>
    </source>
</reference>
<dbReference type="EMBL" id="CAQQ02014629">
    <property type="status" value="NOT_ANNOTATED_CDS"/>
    <property type="molecule type" value="Genomic_DNA"/>
</dbReference>
<dbReference type="InterPro" id="IPR014756">
    <property type="entry name" value="Ig_E-set"/>
</dbReference>
<dbReference type="Pfam" id="PF02221">
    <property type="entry name" value="E1_DerP2_DerF2"/>
    <property type="match status" value="1"/>
</dbReference>
<dbReference type="Gene3D" id="2.60.40.770">
    <property type="match status" value="1"/>
</dbReference>
<dbReference type="SUPFAM" id="SSF81296">
    <property type="entry name" value="E set domains"/>
    <property type="match status" value="1"/>
</dbReference>
<reference evidence="2" key="2">
    <citation type="submission" date="2015-06" db="UniProtKB">
        <authorList>
            <consortium name="EnsemblMetazoa"/>
        </authorList>
    </citation>
    <scope>IDENTIFICATION</scope>
</reference>
<dbReference type="STRING" id="36166.T1GX03"/>
<feature type="domain" description="MD-2-related lipid-recognition" evidence="1">
    <location>
        <begin position="4"/>
        <end position="53"/>
    </location>
</feature>
<dbReference type="InterPro" id="IPR003172">
    <property type="entry name" value="ML_dom"/>
</dbReference>
<dbReference type="HOGENOM" id="CLU_2323047_0_0_1"/>
<name>T1GX03_MEGSC</name>
<organism evidence="2 3">
    <name type="scientific">Megaselia scalaris</name>
    <name type="common">Humpbacked fly</name>
    <name type="synonym">Phora scalaris</name>
    <dbReference type="NCBI Taxonomy" id="36166"/>
    <lineage>
        <taxon>Eukaryota</taxon>
        <taxon>Metazoa</taxon>
        <taxon>Ecdysozoa</taxon>
        <taxon>Arthropoda</taxon>
        <taxon>Hexapoda</taxon>
        <taxon>Insecta</taxon>
        <taxon>Pterygota</taxon>
        <taxon>Neoptera</taxon>
        <taxon>Endopterygota</taxon>
        <taxon>Diptera</taxon>
        <taxon>Brachycera</taxon>
        <taxon>Muscomorpha</taxon>
        <taxon>Platypezoidea</taxon>
        <taxon>Phoridae</taxon>
        <taxon>Megaseliini</taxon>
        <taxon>Megaselia</taxon>
    </lineage>
</organism>
<evidence type="ECO:0000259" key="1">
    <source>
        <dbReference type="Pfam" id="PF02221"/>
    </source>
</evidence>
<dbReference type="EMBL" id="CAQQ02014630">
    <property type="status" value="NOT_ANNOTATED_CDS"/>
    <property type="molecule type" value="Genomic_DNA"/>
</dbReference>
<proteinExistence type="predicted"/>
<evidence type="ECO:0000313" key="3">
    <source>
        <dbReference type="Proteomes" id="UP000015102"/>
    </source>
</evidence>
<evidence type="ECO:0000313" key="2">
    <source>
        <dbReference type="EnsemblMetazoa" id="MESCA008341-PA"/>
    </source>
</evidence>